<dbReference type="Proteomes" id="UP000886501">
    <property type="component" value="Unassembled WGS sequence"/>
</dbReference>
<dbReference type="EMBL" id="MU117995">
    <property type="protein sequence ID" value="KAF9649608.1"/>
    <property type="molecule type" value="Genomic_DNA"/>
</dbReference>
<reference evidence="1" key="2">
    <citation type="journal article" date="2020" name="Nat. Commun.">
        <title>Large-scale genome sequencing of mycorrhizal fungi provides insights into the early evolution of symbiotic traits.</title>
        <authorList>
            <person name="Miyauchi S."/>
            <person name="Kiss E."/>
            <person name="Kuo A."/>
            <person name="Drula E."/>
            <person name="Kohler A."/>
            <person name="Sanchez-Garcia M."/>
            <person name="Morin E."/>
            <person name="Andreopoulos B."/>
            <person name="Barry K.W."/>
            <person name="Bonito G."/>
            <person name="Buee M."/>
            <person name="Carver A."/>
            <person name="Chen C."/>
            <person name="Cichocki N."/>
            <person name="Clum A."/>
            <person name="Culley D."/>
            <person name="Crous P.W."/>
            <person name="Fauchery L."/>
            <person name="Girlanda M."/>
            <person name="Hayes R.D."/>
            <person name="Keri Z."/>
            <person name="LaButti K."/>
            <person name="Lipzen A."/>
            <person name="Lombard V."/>
            <person name="Magnuson J."/>
            <person name="Maillard F."/>
            <person name="Murat C."/>
            <person name="Nolan M."/>
            <person name="Ohm R.A."/>
            <person name="Pangilinan J."/>
            <person name="Pereira M.F."/>
            <person name="Perotto S."/>
            <person name="Peter M."/>
            <person name="Pfister S."/>
            <person name="Riley R."/>
            <person name="Sitrit Y."/>
            <person name="Stielow J.B."/>
            <person name="Szollosi G."/>
            <person name="Zifcakova L."/>
            <person name="Stursova M."/>
            <person name="Spatafora J.W."/>
            <person name="Tedersoo L."/>
            <person name="Vaario L.M."/>
            <person name="Yamada A."/>
            <person name="Yan M."/>
            <person name="Wang P."/>
            <person name="Xu J."/>
            <person name="Bruns T."/>
            <person name="Baldrian P."/>
            <person name="Vilgalys R."/>
            <person name="Dunand C."/>
            <person name="Henrissat B."/>
            <person name="Grigoriev I.V."/>
            <person name="Hibbett D."/>
            <person name="Nagy L.G."/>
            <person name="Martin F.M."/>
        </authorList>
    </citation>
    <scope>NUCLEOTIDE SEQUENCE</scope>
    <source>
        <strain evidence="1">P2</strain>
    </source>
</reference>
<proteinExistence type="predicted"/>
<protein>
    <submittedName>
        <fullName evidence="1">Uncharacterized protein</fullName>
    </submittedName>
</protein>
<reference evidence="1" key="1">
    <citation type="submission" date="2019-10" db="EMBL/GenBank/DDBJ databases">
        <authorList>
            <consortium name="DOE Joint Genome Institute"/>
            <person name="Kuo A."/>
            <person name="Miyauchi S."/>
            <person name="Kiss E."/>
            <person name="Drula E."/>
            <person name="Kohler A."/>
            <person name="Sanchez-Garcia M."/>
            <person name="Andreopoulos B."/>
            <person name="Barry K.W."/>
            <person name="Bonito G."/>
            <person name="Buee M."/>
            <person name="Carver A."/>
            <person name="Chen C."/>
            <person name="Cichocki N."/>
            <person name="Clum A."/>
            <person name="Culley D."/>
            <person name="Crous P.W."/>
            <person name="Fauchery L."/>
            <person name="Girlanda M."/>
            <person name="Hayes R."/>
            <person name="Keri Z."/>
            <person name="Labutti K."/>
            <person name="Lipzen A."/>
            <person name="Lombard V."/>
            <person name="Magnuson J."/>
            <person name="Maillard F."/>
            <person name="Morin E."/>
            <person name="Murat C."/>
            <person name="Nolan M."/>
            <person name="Ohm R."/>
            <person name="Pangilinan J."/>
            <person name="Pereira M."/>
            <person name="Perotto S."/>
            <person name="Peter M."/>
            <person name="Riley R."/>
            <person name="Sitrit Y."/>
            <person name="Stielow B."/>
            <person name="Szollosi G."/>
            <person name="Zifcakova L."/>
            <person name="Stursova M."/>
            <person name="Spatafora J.W."/>
            <person name="Tedersoo L."/>
            <person name="Vaario L.-M."/>
            <person name="Yamada A."/>
            <person name="Yan M."/>
            <person name="Wang P."/>
            <person name="Xu J."/>
            <person name="Bruns T."/>
            <person name="Baldrian P."/>
            <person name="Vilgalys R."/>
            <person name="Henrissat B."/>
            <person name="Grigoriev I.V."/>
            <person name="Hibbett D."/>
            <person name="Nagy L.G."/>
            <person name="Martin F.M."/>
        </authorList>
    </citation>
    <scope>NUCLEOTIDE SEQUENCE</scope>
    <source>
        <strain evidence="1">P2</strain>
    </source>
</reference>
<organism evidence="1 2">
    <name type="scientific">Thelephora ganbajun</name>
    <name type="common">Ganba fungus</name>
    <dbReference type="NCBI Taxonomy" id="370292"/>
    <lineage>
        <taxon>Eukaryota</taxon>
        <taxon>Fungi</taxon>
        <taxon>Dikarya</taxon>
        <taxon>Basidiomycota</taxon>
        <taxon>Agaricomycotina</taxon>
        <taxon>Agaricomycetes</taxon>
        <taxon>Thelephorales</taxon>
        <taxon>Thelephoraceae</taxon>
        <taxon>Thelephora</taxon>
    </lineage>
</organism>
<evidence type="ECO:0000313" key="1">
    <source>
        <dbReference type="EMBL" id="KAF9649608.1"/>
    </source>
</evidence>
<name>A0ACB6ZJH5_THEGA</name>
<evidence type="ECO:0000313" key="2">
    <source>
        <dbReference type="Proteomes" id="UP000886501"/>
    </source>
</evidence>
<gene>
    <name evidence="1" type="ORF">BDM02DRAFT_3113414</name>
</gene>
<comment type="caution">
    <text evidence="1">The sequence shown here is derived from an EMBL/GenBank/DDBJ whole genome shotgun (WGS) entry which is preliminary data.</text>
</comment>
<sequence length="415" mass="45944">MAGYSSREPKLCWLGRAAQKLGCLPDRSPTSTPLYYYPIDSGRGYSDDIKYKPGPRLPPPQPDKPELQMTPYVTTYRQQPSRVPKSPKKTPVAQTVPLSTLPLPVNALPTYIPTPTCVTLNADLPPVNPTVQINHSPYLAPLSAVSRTPHQNTVPDSVLQDLRTISPSQYTWNTPHGVLTYTPAPASQLPLPNPLADFGPCSPRIVDVGDGNDGTVGLGLIPSPTSSNSSDSSSDCSDSDYQSGFTLNFLLISNRLLSKETPIEWDVSEPVETVRHILDDERFLANAREPVTNPPTNTIRIEFCFIDQPGVRWNWESITIRKPRPIRIADVFHAIYRYFQLQLTVAEWDIVKSHGKDNARIVANSWRERVASHLEEGARSVVYQGGLRRVDCLGSSKIFAGLWVEGSQLKLGLRA</sequence>
<accession>A0ACB6ZJH5</accession>
<keyword evidence="2" id="KW-1185">Reference proteome</keyword>